<dbReference type="FunFam" id="1.25.40.10:FF:000049">
    <property type="entry name" value="Alpha-soluble NSF attachment protein-like"/>
    <property type="match status" value="1"/>
</dbReference>
<dbReference type="GO" id="GO:0005774">
    <property type="term" value="C:vacuolar membrane"/>
    <property type="evidence" value="ECO:0007669"/>
    <property type="project" value="TreeGrafter"/>
</dbReference>
<dbReference type="AlphaFoldDB" id="A0A4V1C740"/>
<dbReference type="EMBL" id="CP034208">
    <property type="protein sequence ID" value="QBZ62058.1"/>
    <property type="molecule type" value="Genomic_DNA"/>
</dbReference>
<keyword evidence="4 7" id="KW-0931">ER-Golgi transport</keyword>
<evidence type="ECO:0000313" key="8">
    <source>
        <dbReference type="EMBL" id="QBZ62058.1"/>
    </source>
</evidence>
<dbReference type="GO" id="GO:0031201">
    <property type="term" value="C:SNARE complex"/>
    <property type="evidence" value="ECO:0007669"/>
    <property type="project" value="EnsemblFungi"/>
</dbReference>
<keyword evidence="6 7" id="KW-0472">Membrane</keyword>
<keyword evidence="5 7" id="KW-0653">Protein transport</keyword>
<organism evidence="8 9">
    <name type="scientific">Pyricularia oryzae</name>
    <name type="common">Rice blast fungus</name>
    <name type="synonym">Magnaporthe oryzae</name>
    <dbReference type="NCBI Taxonomy" id="318829"/>
    <lineage>
        <taxon>Eukaryota</taxon>
        <taxon>Fungi</taxon>
        <taxon>Dikarya</taxon>
        <taxon>Ascomycota</taxon>
        <taxon>Pezizomycotina</taxon>
        <taxon>Sordariomycetes</taxon>
        <taxon>Sordariomycetidae</taxon>
        <taxon>Magnaporthales</taxon>
        <taxon>Pyriculariaceae</taxon>
        <taxon>Pyricularia</taxon>
    </lineage>
</organism>
<dbReference type="PANTHER" id="PTHR13768">
    <property type="entry name" value="SOLUBLE NSF ATTACHMENT PROTEIN SNAP"/>
    <property type="match status" value="1"/>
</dbReference>
<evidence type="ECO:0000256" key="5">
    <source>
        <dbReference type="ARBA" id="ARBA00022927"/>
    </source>
</evidence>
<comment type="subcellular location">
    <subcellularLocation>
        <location evidence="1 7">Membrane</location>
        <topology evidence="1 7">Peripheral membrane protein</topology>
    </subcellularLocation>
</comment>
<comment type="function">
    <text evidence="7">Required for vesicular transport between the endoplasmic reticulum and the Golgi apparatus.</text>
</comment>
<dbReference type="GO" id="GO:0006914">
    <property type="term" value="P:autophagy"/>
    <property type="evidence" value="ECO:0007669"/>
    <property type="project" value="EnsemblFungi"/>
</dbReference>
<evidence type="ECO:0000256" key="4">
    <source>
        <dbReference type="ARBA" id="ARBA00022892"/>
    </source>
</evidence>
<dbReference type="PANTHER" id="PTHR13768:SF8">
    <property type="entry name" value="ALPHA-SOLUBLE NSF ATTACHMENT PROTEIN"/>
    <property type="match status" value="1"/>
</dbReference>
<dbReference type="CDD" id="cd15832">
    <property type="entry name" value="SNAP"/>
    <property type="match status" value="1"/>
</dbReference>
<evidence type="ECO:0000256" key="7">
    <source>
        <dbReference type="RuleBase" id="RU367013"/>
    </source>
</evidence>
<dbReference type="Pfam" id="PF14938">
    <property type="entry name" value="SNAP"/>
    <property type="match status" value="1"/>
</dbReference>
<evidence type="ECO:0000256" key="6">
    <source>
        <dbReference type="ARBA" id="ARBA00023136"/>
    </source>
</evidence>
<evidence type="ECO:0000256" key="3">
    <source>
        <dbReference type="ARBA" id="ARBA00022448"/>
    </source>
</evidence>
<name>A0A4V1C740_PYROR</name>
<dbReference type="SMR" id="A0A4V1C740"/>
<dbReference type="GO" id="GO:0006886">
    <property type="term" value="P:intracellular protein transport"/>
    <property type="evidence" value="ECO:0007669"/>
    <property type="project" value="UniProtKB-UniRule"/>
</dbReference>
<proteinExistence type="inferred from homology"/>
<dbReference type="GO" id="GO:0005829">
    <property type="term" value="C:cytosol"/>
    <property type="evidence" value="ECO:0007669"/>
    <property type="project" value="EnsemblFungi"/>
</dbReference>
<dbReference type="GO" id="GO:0005483">
    <property type="term" value="F:soluble NSF attachment protein activity"/>
    <property type="evidence" value="ECO:0007669"/>
    <property type="project" value="EnsemblFungi"/>
</dbReference>
<comment type="similarity">
    <text evidence="2 7">Belongs to the SNAP family.</text>
</comment>
<dbReference type="InterPro" id="IPR011990">
    <property type="entry name" value="TPR-like_helical_dom_sf"/>
</dbReference>
<evidence type="ECO:0000313" key="9">
    <source>
        <dbReference type="Proteomes" id="UP000294847"/>
    </source>
</evidence>
<dbReference type="InterPro" id="IPR000744">
    <property type="entry name" value="NSF_attach"/>
</dbReference>
<accession>A0A4V1C740</accession>
<protein>
    <submittedName>
        <fullName evidence="8">Uncharacterized protein</fullName>
    </submittedName>
</protein>
<dbReference type="VEuPathDB" id="FungiDB:M_BR32_EuGene_00030251"/>
<dbReference type="PRINTS" id="PR00448">
    <property type="entry name" value="NSFATTACHMNT"/>
</dbReference>
<evidence type="ECO:0000256" key="1">
    <source>
        <dbReference type="ARBA" id="ARBA00004170"/>
    </source>
</evidence>
<dbReference type="GO" id="GO:0001671">
    <property type="term" value="F:ATPase activator activity"/>
    <property type="evidence" value="ECO:0007669"/>
    <property type="project" value="EnsemblFungi"/>
</dbReference>
<dbReference type="SUPFAM" id="SSF48452">
    <property type="entry name" value="TPR-like"/>
    <property type="match status" value="1"/>
</dbReference>
<dbReference type="GO" id="GO:0042144">
    <property type="term" value="P:vacuole fusion, non-autophagic"/>
    <property type="evidence" value="ECO:0007669"/>
    <property type="project" value="EnsemblFungi"/>
</dbReference>
<evidence type="ECO:0000256" key="2">
    <source>
        <dbReference type="ARBA" id="ARBA00010050"/>
    </source>
</evidence>
<dbReference type="Proteomes" id="UP000294847">
    <property type="component" value="Chromosome 5"/>
</dbReference>
<dbReference type="Gene3D" id="1.25.40.10">
    <property type="entry name" value="Tetratricopeptide repeat domain"/>
    <property type="match status" value="1"/>
</dbReference>
<sequence>MAEDPRALLQKADKALASASGGFSFFGGKEEKLQTAADYYIQAANAFKMQKSEREAGQTFEKAAQIQNGKLNEPDDAANTYVDAFKAYRKSSPEDAARCVEMAIAQYCRKGNFRRAATFKENVGEMFEVEVGDLKKAMEAYEAAAGWYEGDGAAVLSNKLWLKVADIAALDADYYKAIEAYEKVSQASINNNLMKYSVKDYFLKGGLCHLATKDMVSARRALEKYTEMDPTFPSTREYKLLADICESVEGNDREKFEDDLVAFDRMTKLDKWKTTILLRIKEQIEEADNEFA</sequence>
<dbReference type="OMA" id="WSVKEYL"/>
<reference evidence="8 9" key="1">
    <citation type="journal article" date="2019" name="Mol. Biol. Evol.">
        <title>Blast fungal genomes show frequent chromosomal changes, gene gains and losses, and effector gene turnover.</title>
        <authorList>
            <person name="Gomez Luciano L.B."/>
            <person name="Jason Tsai I."/>
            <person name="Chuma I."/>
            <person name="Tosa Y."/>
            <person name="Chen Y.H."/>
            <person name="Li J.Y."/>
            <person name="Li M.Y."/>
            <person name="Jade Lu M.Y."/>
            <person name="Nakayashiki H."/>
            <person name="Li W.H."/>
        </authorList>
    </citation>
    <scope>NUCLEOTIDE SEQUENCE [LARGE SCALE GENOMIC DNA]</scope>
    <source>
        <strain evidence="8">MZ5-1-6</strain>
    </source>
</reference>
<gene>
    <name evidence="8" type="ORF">PoMZ_10932</name>
</gene>
<dbReference type="GO" id="GO:0019905">
    <property type="term" value="F:syntaxin binding"/>
    <property type="evidence" value="ECO:0007669"/>
    <property type="project" value="TreeGrafter"/>
</dbReference>
<keyword evidence="3 7" id="KW-0813">Transport</keyword>
<dbReference type="GO" id="GO:0048280">
    <property type="term" value="P:vesicle fusion with Golgi apparatus"/>
    <property type="evidence" value="ECO:0007669"/>
    <property type="project" value="EnsemblFungi"/>
</dbReference>
<dbReference type="GO" id="GO:0035494">
    <property type="term" value="P:SNARE complex disassembly"/>
    <property type="evidence" value="ECO:0007669"/>
    <property type="project" value="EnsemblFungi"/>
</dbReference>